<feature type="transmembrane region" description="Helical" evidence="10">
    <location>
        <begin position="111"/>
        <end position="132"/>
    </location>
</feature>
<gene>
    <name evidence="10" type="primary">plsY</name>
    <name evidence="11" type="ORF">A2Y57_02860</name>
</gene>
<evidence type="ECO:0000256" key="3">
    <source>
        <dbReference type="ARBA" id="ARBA00022679"/>
    </source>
</evidence>
<dbReference type="GO" id="GO:0043772">
    <property type="term" value="F:acyl-phosphate glycerol-3-phosphate acyltransferase activity"/>
    <property type="evidence" value="ECO:0007669"/>
    <property type="project" value="UniProtKB-UniRule"/>
</dbReference>
<keyword evidence="5 10" id="KW-1133">Transmembrane helix</keyword>
<keyword evidence="2 10" id="KW-0444">Lipid biosynthesis</keyword>
<dbReference type="EMBL" id="MHCQ01000049">
    <property type="protein sequence ID" value="OGY22852.1"/>
    <property type="molecule type" value="Genomic_DNA"/>
</dbReference>
<comment type="subunit">
    <text evidence="10">Probably interacts with PlsX.</text>
</comment>
<name>A0A1G1W590_9BACT</name>
<evidence type="ECO:0000256" key="7">
    <source>
        <dbReference type="ARBA" id="ARBA00023136"/>
    </source>
</evidence>
<keyword evidence="8 10" id="KW-0594">Phospholipid biosynthesis</keyword>
<evidence type="ECO:0000256" key="9">
    <source>
        <dbReference type="ARBA" id="ARBA00023264"/>
    </source>
</evidence>
<keyword evidence="1 10" id="KW-1003">Cell membrane</keyword>
<comment type="catalytic activity">
    <reaction evidence="10">
        <text>an acyl phosphate + sn-glycerol 3-phosphate = a 1-acyl-sn-glycero-3-phosphate + phosphate</text>
        <dbReference type="Rhea" id="RHEA:34075"/>
        <dbReference type="ChEBI" id="CHEBI:43474"/>
        <dbReference type="ChEBI" id="CHEBI:57597"/>
        <dbReference type="ChEBI" id="CHEBI:57970"/>
        <dbReference type="ChEBI" id="CHEBI:59918"/>
        <dbReference type="EC" id="2.3.1.275"/>
    </reaction>
</comment>
<dbReference type="InterPro" id="IPR003811">
    <property type="entry name" value="G3P_acylTferase_PlsY"/>
</dbReference>
<dbReference type="UniPathway" id="UPA00085"/>
<keyword evidence="6 10" id="KW-0443">Lipid metabolism</keyword>
<dbReference type="Pfam" id="PF02660">
    <property type="entry name" value="G3P_acyltransf"/>
    <property type="match status" value="1"/>
</dbReference>
<keyword evidence="9 10" id="KW-1208">Phospholipid metabolism</keyword>
<dbReference type="GO" id="GO:0005886">
    <property type="term" value="C:plasma membrane"/>
    <property type="evidence" value="ECO:0007669"/>
    <property type="project" value="UniProtKB-SubCell"/>
</dbReference>
<dbReference type="HAMAP" id="MF_01043">
    <property type="entry name" value="PlsY"/>
    <property type="match status" value="1"/>
</dbReference>
<evidence type="ECO:0000256" key="4">
    <source>
        <dbReference type="ARBA" id="ARBA00022692"/>
    </source>
</evidence>
<comment type="similarity">
    <text evidence="10">Belongs to the PlsY family.</text>
</comment>
<evidence type="ECO:0000256" key="5">
    <source>
        <dbReference type="ARBA" id="ARBA00022989"/>
    </source>
</evidence>
<dbReference type="Proteomes" id="UP000177103">
    <property type="component" value="Unassembled WGS sequence"/>
</dbReference>
<protein>
    <recommendedName>
        <fullName evidence="10">Glycerol-3-phosphate acyltransferase</fullName>
    </recommendedName>
    <alternativeName>
        <fullName evidence="10">Acyl-PO4 G3P acyltransferase</fullName>
    </alternativeName>
    <alternativeName>
        <fullName evidence="10">Acyl-phosphate--glycerol-3-phosphate acyltransferase</fullName>
    </alternativeName>
    <alternativeName>
        <fullName evidence="10">G3P acyltransferase</fullName>
        <shortName evidence="10">GPAT</shortName>
        <ecNumber evidence="10">2.3.1.275</ecNumber>
    </alternativeName>
    <alternativeName>
        <fullName evidence="10">Lysophosphatidic acid synthase</fullName>
        <shortName evidence="10">LPA synthase</shortName>
    </alternativeName>
</protein>
<comment type="pathway">
    <text evidence="10">Lipid metabolism; phospholipid metabolism.</text>
</comment>
<feature type="transmembrane region" description="Helical" evidence="10">
    <location>
        <begin position="6"/>
        <end position="23"/>
    </location>
</feature>
<accession>A0A1G1W590</accession>
<proteinExistence type="inferred from homology"/>
<evidence type="ECO:0000256" key="1">
    <source>
        <dbReference type="ARBA" id="ARBA00022475"/>
    </source>
</evidence>
<organism evidence="11 12">
    <name type="scientific">Candidatus Woykebacteria bacterium RBG_13_40_7b</name>
    <dbReference type="NCBI Taxonomy" id="1802594"/>
    <lineage>
        <taxon>Bacteria</taxon>
        <taxon>Candidatus Woykeibacteriota</taxon>
    </lineage>
</organism>
<dbReference type="PANTHER" id="PTHR30309:SF0">
    <property type="entry name" value="GLYCEROL-3-PHOSPHATE ACYLTRANSFERASE-RELATED"/>
    <property type="match status" value="1"/>
</dbReference>
<dbReference type="SMART" id="SM01207">
    <property type="entry name" value="G3P_acyltransf"/>
    <property type="match status" value="1"/>
</dbReference>
<dbReference type="AlphaFoldDB" id="A0A1G1W590"/>
<comment type="function">
    <text evidence="10">Catalyzes the transfer of an acyl group from acyl-phosphate (acyl-PO(4)) to glycerol-3-phosphate (G3P) to form lysophosphatidic acid (LPA). This enzyme utilizes acyl-phosphate as fatty acyl donor, but not acyl-CoA or acyl-ACP.</text>
</comment>
<dbReference type="EC" id="2.3.1.275" evidence="10"/>
<dbReference type="GO" id="GO:0008654">
    <property type="term" value="P:phospholipid biosynthetic process"/>
    <property type="evidence" value="ECO:0007669"/>
    <property type="project" value="UniProtKB-UniRule"/>
</dbReference>
<keyword evidence="4 10" id="KW-0812">Transmembrane</keyword>
<feature type="transmembrane region" description="Helical" evidence="10">
    <location>
        <begin position="139"/>
        <end position="155"/>
    </location>
</feature>
<evidence type="ECO:0000313" key="12">
    <source>
        <dbReference type="Proteomes" id="UP000177103"/>
    </source>
</evidence>
<evidence type="ECO:0000256" key="8">
    <source>
        <dbReference type="ARBA" id="ARBA00023209"/>
    </source>
</evidence>
<reference evidence="11 12" key="1">
    <citation type="journal article" date="2016" name="Nat. Commun.">
        <title>Thousands of microbial genomes shed light on interconnected biogeochemical processes in an aquifer system.</title>
        <authorList>
            <person name="Anantharaman K."/>
            <person name="Brown C.T."/>
            <person name="Hug L.A."/>
            <person name="Sharon I."/>
            <person name="Castelle C.J."/>
            <person name="Probst A.J."/>
            <person name="Thomas B.C."/>
            <person name="Singh A."/>
            <person name="Wilkins M.J."/>
            <person name="Karaoz U."/>
            <person name="Brodie E.L."/>
            <person name="Williams K.H."/>
            <person name="Hubbard S.S."/>
            <person name="Banfield J.F."/>
        </authorList>
    </citation>
    <scope>NUCLEOTIDE SEQUENCE [LARGE SCALE GENOMIC DNA]</scope>
</reference>
<comment type="subcellular location">
    <subcellularLocation>
        <location evidence="10">Cell membrane</location>
        <topology evidence="10">Multi-pass membrane protein</topology>
    </subcellularLocation>
</comment>
<keyword evidence="7 10" id="KW-0472">Membrane</keyword>
<evidence type="ECO:0000313" key="11">
    <source>
        <dbReference type="EMBL" id="OGY22852.1"/>
    </source>
</evidence>
<sequence>MTNYLLISFSYFLGSIPFSKIFAGKRGFDITKIGSKNPGATNVWKNVGWGEGLTVLILDISKGVIPVSISNLVGAEKNIILIVGFAAVFGHCFSPFLKFYGGNGISTSMGIFAYVIPKEFFIVLPIGLTLYYIFKLQELGVFVGTILTLYFLYFFHEPLSYFQFFIAIMILFGLTGLRKLYVQGKIKL</sequence>
<evidence type="ECO:0000256" key="10">
    <source>
        <dbReference type="HAMAP-Rule" id="MF_01043"/>
    </source>
</evidence>
<comment type="caution">
    <text evidence="11">The sequence shown here is derived from an EMBL/GenBank/DDBJ whole genome shotgun (WGS) entry which is preliminary data.</text>
</comment>
<evidence type="ECO:0000256" key="2">
    <source>
        <dbReference type="ARBA" id="ARBA00022516"/>
    </source>
</evidence>
<keyword evidence="3 10" id="KW-0808">Transferase</keyword>
<evidence type="ECO:0000256" key="6">
    <source>
        <dbReference type="ARBA" id="ARBA00023098"/>
    </source>
</evidence>
<feature type="transmembrane region" description="Helical" evidence="10">
    <location>
        <begin position="79"/>
        <end position="99"/>
    </location>
</feature>
<feature type="transmembrane region" description="Helical" evidence="10">
    <location>
        <begin position="161"/>
        <end position="181"/>
    </location>
</feature>
<dbReference type="PANTHER" id="PTHR30309">
    <property type="entry name" value="INNER MEMBRANE PROTEIN YGIH"/>
    <property type="match status" value="1"/>
</dbReference>